<dbReference type="EMBL" id="CAAALY010109216">
    <property type="protein sequence ID" value="VEL30081.1"/>
    <property type="molecule type" value="Genomic_DNA"/>
</dbReference>
<dbReference type="Pfam" id="PF00472">
    <property type="entry name" value="RF-1"/>
    <property type="match status" value="1"/>
</dbReference>
<dbReference type="AlphaFoldDB" id="A0A3S5BM83"/>
<dbReference type="SUPFAM" id="SSF110916">
    <property type="entry name" value="Peptidyl-tRNA hydrolase domain-like"/>
    <property type="match status" value="1"/>
</dbReference>
<accession>A0A3S5BM83</accession>
<evidence type="ECO:0000259" key="5">
    <source>
        <dbReference type="Pfam" id="PF00472"/>
    </source>
</evidence>
<reference evidence="6" key="1">
    <citation type="submission" date="2018-11" db="EMBL/GenBank/DDBJ databases">
        <authorList>
            <consortium name="Pathogen Informatics"/>
        </authorList>
    </citation>
    <scope>NUCLEOTIDE SEQUENCE</scope>
</reference>
<evidence type="ECO:0000256" key="3">
    <source>
        <dbReference type="ARBA" id="ARBA00039441"/>
    </source>
</evidence>
<dbReference type="EC" id="3.1.1.29" evidence="1"/>
<dbReference type="Proteomes" id="UP000784294">
    <property type="component" value="Unassembled WGS sequence"/>
</dbReference>
<dbReference type="InterPro" id="IPR052104">
    <property type="entry name" value="Mito_Release_Factor_mL62"/>
</dbReference>
<name>A0A3S5BM83_9PLAT</name>
<sequence length="199" mass="22947">MRAVLLLRPLYCPVISWRNLSDFKSSQNLKNLYDNSDSSAVFEKPSLSEYVDPSRFTGYINLDDITFTYISSSGPGGQNVNKTRSKVQVKFNVQAVSWIPEDIKKVFIDKEKNRITKDGYFIISSDRTRLQILNQADCLERIRRSITECMNTLNKPPASPEVVVRHEEQKAKANEARLKQKKLNSMNKVYRQGPTLYDF</sequence>
<dbReference type="GO" id="GO:0016150">
    <property type="term" value="F:translation release factor activity, codon nonspecific"/>
    <property type="evidence" value="ECO:0007669"/>
    <property type="project" value="TreeGrafter"/>
</dbReference>
<keyword evidence="7" id="KW-1185">Reference proteome</keyword>
<evidence type="ECO:0000313" key="7">
    <source>
        <dbReference type="Proteomes" id="UP000784294"/>
    </source>
</evidence>
<gene>
    <name evidence="6" type="ORF">PXEA_LOCUS23521</name>
</gene>
<dbReference type="Gene3D" id="3.30.160.20">
    <property type="match status" value="1"/>
</dbReference>
<organism evidence="6 7">
    <name type="scientific">Protopolystoma xenopodis</name>
    <dbReference type="NCBI Taxonomy" id="117903"/>
    <lineage>
        <taxon>Eukaryota</taxon>
        <taxon>Metazoa</taxon>
        <taxon>Spiralia</taxon>
        <taxon>Lophotrochozoa</taxon>
        <taxon>Platyhelminthes</taxon>
        <taxon>Monogenea</taxon>
        <taxon>Polyopisthocotylea</taxon>
        <taxon>Polystomatidea</taxon>
        <taxon>Polystomatidae</taxon>
        <taxon>Protopolystoma</taxon>
    </lineage>
</organism>
<evidence type="ECO:0000256" key="1">
    <source>
        <dbReference type="ARBA" id="ARBA00013260"/>
    </source>
</evidence>
<evidence type="ECO:0000256" key="2">
    <source>
        <dbReference type="ARBA" id="ARBA00038225"/>
    </source>
</evidence>
<dbReference type="OrthoDB" id="270639at2759"/>
<dbReference type="InterPro" id="IPR000352">
    <property type="entry name" value="Pep_chain_release_fac_I"/>
</dbReference>
<comment type="caution">
    <text evidence="6">The sequence shown here is derived from an EMBL/GenBank/DDBJ whole genome shotgun (WGS) entry which is preliminary data.</text>
</comment>
<dbReference type="PANTHER" id="PTHR11075:SF54">
    <property type="entry name" value="LARGE RIBOSOMAL SUBUNIT PROTEIN ML62"/>
    <property type="match status" value="1"/>
</dbReference>
<dbReference type="PANTHER" id="PTHR11075">
    <property type="entry name" value="PEPTIDE CHAIN RELEASE FACTOR"/>
    <property type="match status" value="1"/>
</dbReference>
<dbReference type="GO" id="GO:0005762">
    <property type="term" value="C:mitochondrial large ribosomal subunit"/>
    <property type="evidence" value="ECO:0007669"/>
    <property type="project" value="TreeGrafter"/>
</dbReference>
<evidence type="ECO:0000313" key="6">
    <source>
        <dbReference type="EMBL" id="VEL30081.1"/>
    </source>
</evidence>
<comment type="similarity">
    <text evidence="2">Belongs to the prokaryotic/mitochondrial release factor family. Mitochondrion-specific ribosomal protein mL62 subfamily.</text>
</comment>
<feature type="domain" description="Prokaryotic-type class I peptide chain release factors" evidence="5">
    <location>
        <begin position="59"/>
        <end position="186"/>
    </location>
</feature>
<dbReference type="GO" id="GO:0070126">
    <property type="term" value="P:mitochondrial translational termination"/>
    <property type="evidence" value="ECO:0007669"/>
    <property type="project" value="TreeGrafter"/>
</dbReference>
<proteinExistence type="inferred from homology"/>
<dbReference type="GO" id="GO:0004045">
    <property type="term" value="F:peptidyl-tRNA hydrolase activity"/>
    <property type="evidence" value="ECO:0007669"/>
    <property type="project" value="UniProtKB-EC"/>
</dbReference>
<protein>
    <recommendedName>
        <fullName evidence="3">Large ribosomal subunit protein mL62</fullName>
        <ecNumber evidence="1">3.1.1.29</ecNumber>
    </recommendedName>
    <alternativeName>
        <fullName evidence="4">Peptidyl-tRNA hydrolase ICT1, mitochondrial</fullName>
    </alternativeName>
</protein>
<evidence type="ECO:0000256" key="4">
    <source>
        <dbReference type="ARBA" id="ARBA00041531"/>
    </source>
</evidence>